<evidence type="ECO:0000313" key="3">
    <source>
        <dbReference type="Proteomes" id="UP000031737"/>
    </source>
</evidence>
<accession>A0A061J5Z2</accession>
<dbReference type="Proteomes" id="UP000031737">
    <property type="component" value="Unassembled WGS sequence"/>
</dbReference>
<sequence>MLRRTSIVRGHATSNLFAPPFSGRWFNPPHQWTMTDTFVPFFFICSAPMGICIYLYHAAYMPHYSHFQDQNYYASQVYTKDFIHKYKRLERWRWY</sequence>
<dbReference type="VEuPathDB" id="TriTrypDB:TRSC58_03582"/>
<reference evidence="2 3" key="1">
    <citation type="submission" date="2013-07" db="EMBL/GenBank/DDBJ databases">
        <authorList>
            <person name="Stoco P.H."/>
            <person name="Wagner G."/>
            <person name="Gerber A."/>
            <person name="Zaha A."/>
            <person name="Thompson C."/>
            <person name="Bartholomeu D.C."/>
            <person name="Luckemeyer D.D."/>
            <person name="Bahia D."/>
            <person name="Loreto E."/>
            <person name="Prestes E.B."/>
            <person name="Lima F.M."/>
            <person name="Rodrigues-Luiz G."/>
            <person name="Vallejo G.A."/>
            <person name="Filho J.F."/>
            <person name="Monteiro K.M."/>
            <person name="Tyler K.M."/>
            <person name="de Almeida L.G."/>
            <person name="Ortiz M.F."/>
            <person name="Siervo M.A."/>
            <person name="de Moraes M.H."/>
            <person name="Cunha O.L."/>
            <person name="Mendonca-Neto R."/>
            <person name="Silva R."/>
            <person name="Teixeira S.M."/>
            <person name="Murta S.M."/>
            <person name="Sincero T.C."/>
            <person name="Mendes T.A."/>
            <person name="Urmenyi T.P."/>
            <person name="Silva V.G."/>
            <person name="da Rocha W.D."/>
            <person name="Andersson B."/>
            <person name="Romanha A.J."/>
            <person name="Steindel M."/>
            <person name="de Vasconcelos A.T."/>
            <person name="Grisard E.C."/>
        </authorList>
    </citation>
    <scope>NUCLEOTIDE SEQUENCE [LARGE SCALE GENOMIC DNA]</scope>
    <source>
        <strain evidence="2 3">SC58</strain>
    </source>
</reference>
<keyword evidence="1" id="KW-0472">Membrane</keyword>
<keyword evidence="1" id="KW-1133">Transmembrane helix</keyword>
<organism evidence="2 3">
    <name type="scientific">Trypanosoma rangeli SC58</name>
    <dbReference type="NCBI Taxonomy" id="429131"/>
    <lineage>
        <taxon>Eukaryota</taxon>
        <taxon>Discoba</taxon>
        <taxon>Euglenozoa</taxon>
        <taxon>Kinetoplastea</taxon>
        <taxon>Metakinetoplastina</taxon>
        <taxon>Trypanosomatida</taxon>
        <taxon>Trypanosomatidae</taxon>
        <taxon>Trypanosoma</taxon>
        <taxon>Herpetosoma</taxon>
    </lineage>
</organism>
<gene>
    <name evidence="2" type="ORF">TRSC58_03582</name>
</gene>
<comment type="caution">
    <text evidence="2">The sequence shown here is derived from an EMBL/GenBank/DDBJ whole genome shotgun (WGS) entry which is preliminary data.</text>
</comment>
<protein>
    <submittedName>
        <fullName evidence="2">Uncharacterized protein</fullName>
    </submittedName>
</protein>
<dbReference type="AlphaFoldDB" id="A0A061J5Z2"/>
<dbReference type="OrthoDB" id="268413at2759"/>
<name>A0A061J5Z2_TRYRA</name>
<keyword evidence="1" id="KW-0812">Transmembrane</keyword>
<proteinExistence type="predicted"/>
<feature type="transmembrane region" description="Helical" evidence="1">
    <location>
        <begin position="38"/>
        <end position="56"/>
    </location>
</feature>
<keyword evidence="3" id="KW-1185">Reference proteome</keyword>
<evidence type="ECO:0000256" key="1">
    <source>
        <dbReference type="SAM" id="Phobius"/>
    </source>
</evidence>
<dbReference type="EMBL" id="AUPL01003582">
    <property type="protein sequence ID" value="ESL08712.1"/>
    <property type="molecule type" value="Genomic_DNA"/>
</dbReference>
<evidence type="ECO:0000313" key="2">
    <source>
        <dbReference type="EMBL" id="ESL08712.1"/>
    </source>
</evidence>